<evidence type="ECO:0000313" key="4">
    <source>
        <dbReference type="EMBL" id="GHD21557.1"/>
    </source>
</evidence>
<dbReference type="Proteomes" id="UP000654947">
    <property type="component" value="Unassembled WGS sequence"/>
</dbReference>
<dbReference type="AlphaFoldDB" id="A0A918XBR1"/>
<dbReference type="EMBL" id="BMXL01000005">
    <property type="protein sequence ID" value="GHD21557.1"/>
    <property type="molecule type" value="Genomic_DNA"/>
</dbReference>
<dbReference type="GO" id="GO:0016757">
    <property type="term" value="F:glycosyltransferase activity"/>
    <property type="evidence" value="ECO:0007669"/>
    <property type="project" value="InterPro"/>
</dbReference>
<dbReference type="CDD" id="cd03820">
    <property type="entry name" value="GT4_AmsD-like"/>
    <property type="match status" value="1"/>
</dbReference>
<dbReference type="PANTHER" id="PTHR12526:SF627">
    <property type="entry name" value="D-RHAMNOSYLTRANSFERASE WBPZ"/>
    <property type="match status" value="1"/>
</dbReference>
<dbReference type="InterPro" id="IPR001296">
    <property type="entry name" value="Glyco_trans_1"/>
</dbReference>
<sequence length="845" mass="92331">MKIAYLINDMYGIGGTVRTVANQTAALSSRHEVEIVSVFRHRDEPVLPVPPGVHLRWLVDTRDKEHVSTGEGGRPLHENDPRAGQPPELFPPEDGRGEQHSRLTDDRLAEFLTTTDADVVVGTRPGLNVIIARVGPARLVKVGQEHLTFEQHQEPLRRVMAGTYRDLDAFVTVTEADARTYSVRMPLPGVRLVAIPNSVPRPAFTTDGTNTRTIVSAGRLAPSKRHDLLVDAFSQVADEHPDWTLRIYGRGSQRGRLARQVRELGMQDRIWLMGAHPRVEEAWAQGAFAAVTSSEEPFGMTIVEAMRSGLPVVSTDCPHGPSSIIKDQQDGLLVPNRSASGIARGLSELMGNDPLRRRMASAALNDSERFDPSRVVRLHEQLFDELRLDKAQSGLIHLNSTQVPAARLAADDIIALDEDLPGDPVPGPITGTGTEGFRAPAPRMEQPSSCLVEATGDGLTTLTFTEPPNSMVLSMPGERYTHVPDERGRVVIDPSVGHLTARAWDVMRVDGERSTAVEDVQIHQYGYPLRPEDTPELALAIPTRSAKGRLQLHVRRAAHHAEVEHVEVQDGLITVQGHLLGRTAPDPRARLTVRLRSASKVMREFSAPVAPDGKFTAVVDPSVVVRGGQGESERWELRLVLSDGSEATVGRHLPGVVGYKHIIEYPSVEVSPNQAYGSQVQPYYTVNDRLALMTSPLPPTLGVQATDVRPRHEGQLQMEVLLDKVLPEGAECAVEIVRGVGAGQRFPLHVTPARGADPTRLQGVLKRLGLDGGTSARSSWQLRFLVGPPGALDRVPASTVPGRTHRRWHHGGHVRSATVVPMDSGDVHVTVADVHVVDALRRRVF</sequence>
<evidence type="ECO:0000259" key="3">
    <source>
        <dbReference type="Pfam" id="PF00534"/>
    </source>
</evidence>
<keyword evidence="5" id="KW-1185">Reference proteome</keyword>
<evidence type="ECO:0000256" key="1">
    <source>
        <dbReference type="ARBA" id="ARBA00022679"/>
    </source>
</evidence>
<dbReference type="PANTHER" id="PTHR12526">
    <property type="entry name" value="GLYCOSYLTRANSFERASE"/>
    <property type="match status" value="1"/>
</dbReference>
<evidence type="ECO:0000256" key="2">
    <source>
        <dbReference type="SAM" id="MobiDB-lite"/>
    </source>
</evidence>
<name>A0A918XBR1_9ACTN</name>
<protein>
    <submittedName>
        <fullName evidence="4">Glycosyl transferase family 1</fullName>
    </submittedName>
</protein>
<accession>A0A918XBR1</accession>
<organism evidence="4 5">
    <name type="scientific">Nocardiopsis kunsanensis</name>
    <dbReference type="NCBI Taxonomy" id="141693"/>
    <lineage>
        <taxon>Bacteria</taxon>
        <taxon>Bacillati</taxon>
        <taxon>Actinomycetota</taxon>
        <taxon>Actinomycetes</taxon>
        <taxon>Streptosporangiales</taxon>
        <taxon>Nocardiopsidaceae</taxon>
        <taxon>Nocardiopsis</taxon>
    </lineage>
</organism>
<comment type="caution">
    <text evidence="4">The sequence shown here is derived from an EMBL/GenBank/DDBJ whole genome shotgun (WGS) entry which is preliminary data.</text>
</comment>
<dbReference type="SUPFAM" id="SSF53756">
    <property type="entry name" value="UDP-Glycosyltransferase/glycogen phosphorylase"/>
    <property type="match status" value="1"/>
</dbReference>
<feature type="domain" description="Glycosyl transferase family 1" evidence="3">
    <location>
        <begin position="210"/>
        <end position="363"/>
    </location>
</feature>
<keyword evidence="1 4" id="KW-0808">Transferase</keyword>
<dbReference type="Pfam" id="PF00534">
    <property type="entry name" value="Glycos_transf_1"/>
    <property type="match status" value="1"/>
</dbReference>
<feature type="region of interest" description="Disordered" evidence="2">
    <location>
        <begin position="64"/>
        <end position="101"/>
    </location>
</feature>
<feature type="compositionally biased region" description="Basic and acidic residues" evidence="2">
    <location>
        <begin position="64"/>
        <end position="81"/>
    </location>
</feature>
<dbReference type="RefSeq" id="WP_193517629.1">
    <property type="nucleotide sequence ID" value="NZ_BMXL01000005.1"/>
</dbReference>
<proteinExistence type="predicted"/>
<reference evidence="4 5" key="1">
    <citation type="journal article" date="2014" name="Int. J. Syst. Evol. Microbiol.">
        <title>Complete genome sequence of Corynebacterium casei LMG S-19264T (=DSM 44701T), isolated from a smear-ripened cheese.</title>
        <authorList>
            <consortium name="US DOE Joint Genome Institute (JGI-PGF)"/>
            <person name="Walter F."/>
            <person name="Albersmeier A."/>
            <person name="Kalinowski J."/>
            <person name="Ruckert C."/>
        </authorList>
    </citation>
    <scope>NUCLEOTIDE SEQUENCE [LARGE SCALE GENOMIC DNA]</scope>
    <source>
        <strain evidence="4 5">KCTC 19473</strain>
    </source>
</reference>
<gene>
    <name evidence="4" type="ORF">GCM10007147_15090</name>
</gene>
<evidence type="ECO:0000313" key="5">
    <source>
        <dbReference type="Proteomes" id="UP000654947"/>
    </source>
</evidence>
<dbReference type="Gene3D" id="3.40.50.2000">
    <property type="entry name" value="Glycogen Phosphorylase B"/>
    <property type="match status" value="2"/>
</dbReference>